<keyword evidence="3" id="KW-0548">Nucleotidyltransferase</keyword>
<evidence type="ECO:0000256" key="9">
    <source>
        <dbReference type="PROSITE-ProRule" id="PRU00047"/>
    </source>
</evidence>
<evidence type="ECO:0000259" key="11">
    <source>
        <dbReference type="PROSITE" id="PS50158"/>
    </source>
</evidence>
<dbReference type="PROSITE" id="PS00141">
    <property type="entry name" value="ASP_PROTEASE"/>
    <property type="match status" value="1"/>
</dbReference>
<organism evidence="13 14">
    <name type="scientific">Mucor saturninus</name>
    <dbReference type="NCBI Taxonomy" id="64648"/>
    <lineage>
        <taxon>Eukaryota</taxon>
        <taxon>Fungi</taxon>
        <taxon>Fungi incertae sedis</taxon>
        <taxon>Mucoromycota</taxon>
        <taxon>Mucoromycotina</taxon>
        <taxon>Mucoromycetes</taxon>
        <taxon>Mucorales</taxon>
        <taxon>Mucorineae</taxon>
        <taxon>Mucoraceae</taxon>
        <taxon>Mucor</taxon>
    </lineage>
</organism>
<keyword evidence="9" id="KW-0479">Metal-binding</keyword>
<dbReference type="CDD" id="cd09274">
    <property type="entry name" value="RNase_HI_RT_Ty3"/>
    <property type="match status" value="1"/>
</dbReference>
<keyword evidence="7" id="KW-0378">Hydrolase</keyword>
<evidence type="ECO:0000259" key="12">
    <source>
        <dbReference type="PROSITE" id="PS50878"/>
    </source>
</evidence>
<keyword evidence="4" id="KW-0540">Nuclease</keyword>
<feature type="region of interest" description="Disordered" evidence="10">
    <location>
        <begin position="375"/>
        <end position="423"/>
    </location>
</feature>
<dbReference type="Pfam" id="PF00078">
    <property type="entry name" value="RVT_1"/>
    <property type="match status" value="1"/>
</dbReference>
<evidence type="ECO:0000256" key="6">
    <source>
        <dbReference type="ARBA" id="ARBA00022759"/>
    </source>
</evidence>
<evidence type="ECO:0000313" key="14">
    <source>
        <dbReference type="Proteomes" id="UP000603453"/>
    </source>
</evidence>
<feature type="compositionally biased region" description="Low complexity" evidence="10">
    <location>
        <begin position="404"/>
        <end position="419"/>
    </location>
</feature>
<dbReference type="PANTHER" id="PTHR37984:SF5">
    <property type="entry name" value="PROTEIN NYNRIN-LIKE"/>
    <property type="match status" value="1"/>
</dbReference>
<dbReference type="EMBL" id="JAEPRD010000506">
    <property type="protein sequence ID" value="KAG2190953.1"/>
    <property type="molecule type" value="Genomic_DNA"/>
</dbReference>
<dbReference type="CDD" id="cd01647">
    <property type="entry name" value="RT_LTR"/>
    <property type="match status" value="1"/>
</dbReference>
<keyword evidence="5" id="KW-0064">Aspartyl protease</keyword>
<dbReference type="Proteomes" id="UP000603453">
    <property type="component" value="Unassembled WGS sequence"/>
</dbReference>
<evidence type="ECO:0000256" key="5">
    <source>
        <dbReference type="ARBA" id="ARBA00022750"/>
    </source>
</evidence>
<dbReference type="GO" id="GO:0006508">
    <property type="term" value="P:proteolysis"/>
    <property type="evidence" value="ECO:0007669"/>
    <property type="project" value="InterPro"/>
</dbReference>
<keyword evidence="14" id="KW-1185">Reference proteome</keyword>
<evidence type="ECO:0000256" key="8">
    <source>
        <dbReference type="ARBA" id="ARBA00022918"/>
    </source>
</evidence>
<protein>
    <recommendedName>
        <fullName evidence="1">RNA-directed DNA polymerase</fullName>
        <ecNumber evidence="1">2.7.7.49</ecNumber>
    </recommendedName>
</protein>
<dbReference type="InterPro" id="IPR043128">
    <property type="entry name" value="Rev_trsase/Diguanyl_cyclase"/>
</dbReference>
<keyword evidence="9" id="KW-0863">Zinc-finger</keyword>
<comment type="caution">
    <text evidence="13">The sequence shown here is derived from an EMBL/GenBank/DDBJ whole genome shotgun (WGS) entry which is preliminary data.</text>
</comment>
<dbReference type="GO" id="GO:0008270">
    <property type="term" value="F:zinc ion binding"/>
    <property type="evidence" value="ECO:0007669"/>
    <property type="project" value="UniProtKB-KW"/>
</dbReference>
<keyword evidence="8" id="KW-0695">RNA-directed DNA polymerase</keyword>
<dbReference type="PROSITE" id="PS50158">
    <property type="entry name" value="ZF_CCHC"/>
    <property type="match status" value="1"/>
</dbReference>
<evidence type="ECO:0000256" key="2">
    <source>
        <dbReference type="ARBA" id="ARBA00022679"/>
    </source>
</evidence>
<evidence type="ECO:0000256" key="1">
    <source>
        <dbReference type="ARBA" id="ARBA00012493"/>
    </source>
</evidence>
<dbReference type="AlphaFoldDB" id="A0A8H7QED6"/>
<gene>
    <name evidence="13" type="ORF">INT47_005641</name>
</gene>
<evidence type="ECO:0000256" key="3">
    <source>
        <dbReference type="ARBA" id="ARBA00022695"/>
    </source>
</evidence>
<feature type="region of interest" description="Disordered" evidence="10">
    <location>
        <begin position="267"/>
        <end position="312"/>
    </location>
</feature>
<dbReference type="SUPFAM" id="SSF50630">
    <property type="entry name" value="Acid proteases"/>
    <property type="match status" value="1"/>
</dbReference>
<keyword evidence="9" id="KW-0862">Zinc</keyword>
<dbReference type="Gene3D" id="3.30.70.270">
    <property type="match status" value="2"/>
</dbReference>
<dbReference type="Gene3D" id="2.40.70.10">
    <property type="entry name" value="Acid Proteases"/>
    <property type="match status" value="1"/>
</dbReference>
<dbReference type="EC" id="2.7.7.49" evidence="1"/>
<dbReference type="InterPro" id="IPR021109">
    <property type="entry name" value="Peptidase_aspartic_dom_sf"/>
</dbReference>
<dbReference type="SUPFAM" id="SSF57756">
    <property type="entry name" value="Retrovirus zinc finger-like domains"/>
    <property type="match status" value="1"/>
</dbReference>
<dbReference type="InterPro" id="IPR043502">
    <property type="entry name" value="DNA/RNA_pol_sf"/>
</dbReference>
<dbReference type="PROSITE" id="PS50878">
    <property type="entry name" value="RT_POL"/>
    <property type="match status" value="1"/>
</dbReference>
<dbReference type="Gene3D" id="3.10.10.10">
    <property type="entry name" value="HIV Type 1 Reverse Transcriptase, subunit A, domain 1"/>
    <property type="match status" value="1"/>
</dbReference>
<dbReference type="GO" id="GO:0004519">
    <property type="term" value="F:endonuclease activity"/>
    <property type="evidence" value="ECO:0007669"/>
    <property type="project" value="UniProtKB-KW"/>
</dbReference>
<keyword evidence="2" id="KW-0808">Transferase</keyword>
<dbReference type="InterPro" id="IPR001878">
    <property type="entry name" value="Znf_CCHC"/>
</dbReference>
<dbReference type="InterPro" id="IPR001969">
    <property type="entry name" value="Aspartic_peptidase_AS"/>
</dbReference>
<feature type="domain" description="Reverse transcriptase" evidence="12">
    <location>
        <begin position="681"/>
        <end position="860"/>
    </location>
</feature>
<reference evidence="13" key="1">
    <citation type="submission" date="2020-12" db="EMBL/GenBank/DDBJ databases">
        <title>Metabolic potential, ecology and presence of endohyphal bacteria is reflected in genomic diversity of Mucoromycotina.</title>
        <authorList>
            <person name="Muszewska A."/>
            <person name="Okrasinska A."/>
            <person name="Steczkiewicz K."/>
            <person name="Drgas O."/>
            <person name="Orlowska M."/>
            <person name="Perlinska-Lenart U."/>
            <person name="Aleksandrzak-Piekarczyk T."/>
            <person name="Szatraj K."/>
            <person name="Zielenkiewicz U."/>
            <person name="Pilsyk S."/>
            <person name="Malc E."/>
            <person name="Mieczkowski P."/>
            <person name="Kruszewska J.S."/>
            <person name="Biernat P."/>
            <person name="Pawlowska J."/>
        </authorList>
    </citation>
    <scope>NUCLEOTIDE SEQUENCE</scope>
    <source>
        <strain evidence="13">WA0000017839</strain>
    </source>
</reference>
<sequence length="1078" mass="121269">MSTSNFFKFLAPPKTFDGSISANPLSWLQTLERIRTASQMNDKEMIMVAASHLEGNAARWWAVHESGITKWVQFEANFKAKFVGCHLEDAWWYELENMHQEKDQTIDDLTLRFQELTTYVNITDDRHKIRLYLRAIHRHIAIVIEQQGVPITWTALVVAAQKIETVHNKYNSNPLLYTSQPNQVPTTSLINTISNLTSSVDSMRLQLLPTRTVPQSGQPRVPKCYFCDDPGHMKPNCPKYLATPLGKANGRHTVLHIDSAQVFAAQKRNTEEAQLSENSKGKRPETNNSAFPPIQEDVPMSPAPPIQRRIRRPPQVLQVKLKKRDVWEKLKTLDSGLSMADWFAIDKEAKNNVRDGIRYLHSRKVQSHNKVHLVQTRLPSHSAAPTTAKKQDYSDTDSWDTDSNHSTTDTASETTSDSDTGYDSDDTVYSYNYNYQTLARSQPLKAPILINGQLVEAIIDSGASVSVISKSLARRLNLTTNGDQLHITSLDGLSPKPYEVTADVPIRVAGKLRPEAMCIQENSTNKNLCLLGMTWCKAYGIQLRPQESTIVIPVKHGSSFIELKGRSENTLQDHLSTPSIFSVNVRLDHSINTPNGSNQLYTYEEEAQSEKPTTDSQELPLQITKLIEENKETFVENSGLGRLAVTSHSIPVNNTTPIRSRPYRLTWEEETALSKEITELLSLGLIRPSNGTWSSPVFFVKKRDGGLRLVVDYRRLNQVTVKDSFPLPYIDDLLDSLGGASWFSTLDAASGFWQVPVSEESIERTGFVTKQGTFEFVVMPFGLTSAPSTFQRAMHIILEPFIGKFVYVFIDDIIIFSRSLQEHHNHLKVVFDTCRTANLRLKRSKCHFALRRVEYLGHVVSEEGLSPCTRNVDKIMEMSRPTNTAEVHTFLGMTGYYRRFIPGYAEVAQPLTKLLKKNTKFTWGNEQELAFGSFRVSLSTPPILAFPDKEMIQVLTTDASTRGLGAVLSQTSAINTTSESVIAYGSRALRGPENNYAATHLEALALVWGVTRFRHYLAGRRFILRTDHAALIYIINNPNPSPKLSRWAAALMEYDFSIQHTPGHGNPADALSRLLPTI</sequence>
<feature type="domain" description="CCHC-type" evidence="11">
    <location>
        <begin position="223"/>
        <end position="239"/>
    </location>
</feature>
<dbReference type="InterPro" id="IPR050951">
    <property type="entry name" value="Retrovirus_Pol_polyprotein"/>
</dbReference>
<dbReference type="GO" id="GO:0004190">
    <property type="term" value="F:aspartic-type endopeptidase activity"/>
    <property type="evidence" value="ECO:0007669"/>
    <property type="project" value="UniProtKB-KW"/>
</dbReference>
<dbReference type="InterPro" id="IPR000477">
    <property type="entry name" value="RT_dom"/>
</dbReference>
<keyword evidence="5" id="KW-0645">Protease</keyword>
<accession>A0A8H7QED6</accession>
<dbReference type="OrthoDB" id="5920460at2759"/>
<dbReference type="InterPro" id="IPR036875">
    <property type="entry name" value="Znf_CCHC_sf"/>
</dbReference>
<evidence type="ECO:0000313" key="13">
    <source>
        <dbReference type="EMBL" id="KAG2190953.1"/>
    </source>
</evidence>
<proteinExistence type="predicted"/>
<evidence type="ECO:0000256" key="4">
    <source>
        <dbReference type="ARBA" id="ARBA00022722"/>
    </source>
</evidence>
<keyword evidence="6" id="KW-0255">Endonuclease</keyword>
<dbReference type="CDD" id="cd00303">
    <property type="entry name" value="retropepsin_like"/>
    <property type="match status" value="1"/>
</dbReference>
<dbReference type="InterPro" id="IPR041373">
    <property type="entry name" value="RT_RNaseH"/>
</dbReference>
<dbReference type="InterPro" id="IPR005162">
    <property type="entry name" value="Retrotrans_gag_dom"/>
</dbReference>
<dbReference type="Pfam" id="PF13975">
    <property type="entry name" value="gag-asp_proteas"/>
    <property type="match status" value="1"/>
</dbReference>
<evidence type="ECO:0000256" key="7">
    <source>
        <dbReference type="ARBA" id="ARBA00022801"/>
    </source>
</evidence>
<dbReference type="GO" id="GO:0003964">
    <property type="term" value="F:RNA-directed DNA polymerase activity"/>
    <property type="evidence" value="ECO:0007669"/>
    <property type="project" value="UniProtKB-KW"/>
</dbReference>
<dbReference type="PANTHER" id="PTHR37984">
    <property type="entry name" value="PROTEIN CBG26694"/>
    <property type="match status" value="1"/>
</dbReference>
<dbReference type="Pfam" id="PF17917">
    <property type="entry name" value="RT_RNaseH"/>
    <property type="match status" value="1"/>
</dbReference>
<dbReference type="FunFam" id="3.30.70.270:FF:000020">
    <property type="entry name" value="Transposon Tf2-6 polyprotein-like Protein"/>
    <property type="match status" value="1"/>
</dbReference>
<name>A0A8H7QED6_9FUNG</name>
<dbReference type="SUPFAM" id="SSF56672">
    <property type="entry name" value="DNA/RNA polymerases"/>
    <property type="match status" value="1"/>
</dbReference>
<dbReference type="GO" id="GO:0003676">
    <property type="term" value="F:nucleic acid binding"/>
    <property type="evidence" value="ECO:0007669"/>
    <property type="project" value="InterPro"/>
</dbReference>
<evidence type="ECO:0000256" key="10">
    <source>
        <dbReference type="SAM" id="MobiDB-lite"/>
    </source>
</evidence>
<dbReference type="Pfam" id="PF03732">
    <property type="entry name" value="Retrotrans_gag"/>
    <property type="match status" value="1"/>
</dbReference>